<evidence type="ECO:0000256" key="1">
    <source>
        <dbReference type="SAM" id="Phobius"/>
    </source>
</evidence>
<gene>
    <name evidence="2" type="ORF">BGZ80_000499</name>
</gene>
<accession>A0A9P6MS41</accession>
<evidence type="ECO:0000313" key="3">
    <source>
        <dbReference type="Proteomes" id="UP000703661"/>
    </source>
</evidence>
<name>A0A9P6MS41_9FUNG</name>
<proteinExistence type="predicted"/>
<dbReference type="AlphaFoldDB" id="A0A9P6MS41"/>
<organism evidence="2 3">
    <name type="scientific">Entomortierella chlamydospora</name>
    <dbReference type="NCBI Taxonomy" id="101097"/>
    <lineage>
        <taxon>Eukaryota</taxon>
        <taxon>Fungi</taxon>
        <taxon>Fungi incertae sedis</taxon>
        <taxon>Mucoromycota</taxon>
        <taxon>Mortierellomycotina</taxon>
        <taxon>Mortierellomycetes</taxon>
        <taxon>Mortierellales</taxon>
        <taxon>Mortierellaceae</taxon>
        <taxon>Entomortierella</taxon>
    </lineage>
</organism>
<sequence>MSSSLANSYKNVPVLTSVALLATIIASLVADIADKGVAYSIKSSVRLGNPSFVVVNSSQYAPSISFSKEFRGWTTSMQYGSSIKDSMVMMINNTKNIPDAVQGKVYTPRTYNYEISCSKFDVYLLNRSSELLMPNGGCVSAVVRPTIAYDYDLTKARNQTVSDGRWSMTVPGNATGLYGVEPPLTQIPTTGIFAREIRACGITEVADVIQVRAAGISSIPTTMTTKCVLPTGGIQVLSMSTVQFVSPTAQEFRNASAFAIDEYDDLFQGMERSIMNSTSTPSNSNLTLFVEARSYDSTVDTLVCYSINYSTDDVVALSCAYIIIHGFVLKQQDINHLITGALGGPYPEPQYYSKAMTIHHLLDLDRGTLKPLSINSLRNSTAEASHYMASLGQNFFHDYDKGRLYVIYDTMDMEQGFYIRDWVFYFVATIMAVCILLVALTTCLLDSVYTNSFYGTVATRVAPHIDSSAPMLMQSQVNPLKLEGFSVLRRHISEIDQNPIHSPK</sequence>
<keyword evidence="1" id="KW-0812">Transmembrane</keyword>
<feature type="transmembrane region" description="Helical" evidence="1">
    <location>
        <begin position="422"/>
        <end position="445"/>
    </location>
</feature>
<keyword evidence="3" id="KW-1185">Reference proteome</keyword>
<comment type="caution">
    <text evidence="2">The sequence shown here is derived from an EMBL/GenBank/DDBJ whole genome shotgun (WGS) entry which is preliminary data.</text>
</comment>
<evidence type="ECO:0000313" key="2">
    <source>
        <dbReference type="EMBL" id="KAG0011695.1"/>
    </source>
</evidence>
<dbReference type="Proteomes" id="UP000703661">
    <property type="component" value="Unassembled WGS sequence"/>
</dbReference>
<reference evidence="2" key="1">
    <citation type="journal article" date="2020" name="Fungal Divers.">
        <title>Resolving the Mortierellaceae phylogeny through synthesis of multi-gene phylogenetics and phylogenomics.</title>
        <authorList>
            <person name="Vandepol N."/>
            <person name="Liber J."/>
            <person name="Desiro A."/>
            <person name="Na H."/>
            <person name="Kennedy M."/>
            <person name="Barry K."/>
            <person name="Grigoriev I.V."/>
            <person name="Miller A.N."/>
            <person name="O'Donnell K."/>
            <person name="Stajich J.E."/>
            <person name="Bonito G."/>
        </authorList>
    </citation>
    <scope>NUCLEOTIDE SEQUENCE</scope>
    <source>
        <strain evidence="2">NRRL 2769</strain>
    </source>
</reference>
<dbReference type="EMBL" id="JAAAID010001102">
    <property type="protein sequence ID" value="KAG0011695.1"/>
    <property type="molecule type" value="Genomic_DNA"/>
</dbReference>
<dbReference type="OrthoDB" id="2405755at2759"/>
<protein>
    <submittedName>
        <fullName evidence="2">Uncharacterized protein</fullName>
    </submittedName>
</protein>
<keyword evidence="1" id="KW-0472">Membrane</keyword>
<keyword evidence="1" id="KW-1133">Transmembrane helix</keyword>